<gene>
    <name evidence="1" type="ORF">MSG28_011709</name>
</gene>
<sequence length="69" mass="8340">MDTVPDTTDVEEIVQTKKQTRFRKRQWEDNVKTNGETQEKREKPFEREPWCQNNRRRPTQGLIGSKVHK</sequence>
<evidence type="ECO:0000313" key="2">
    <source>
        <dbReference type="Proteomes" id="UP001064048"/>
    </source>
</evidence>
<protein>
    <submittedName>
        <fullName evidence="1">Uncharacterized protein</fullName>
    </submittedName>
</protein>
<comment type="caution">
    <text evidence="1">The sequence shown here is derived from an EMBL/GenBank/DDBJ whole genome shotgun (WGS) entry which is preliminary data.</text>
</comment>
<reference evidence="1 2" key="1">
    <citation type="journal article" date="2022" name="Genome Biol. Evol.">
        <title>The Spruce Budworm Genome: Reconstructing the Evolutionary History of Antifreeze Proteins.</title>
        <authorList>
            <person name="Beliveau C."/>
            <person name="Gagne P."/>
            <person name="Picq S."/>
            <person name="Vernygora O."/>
            <person name="Keeling C.I."/>
            <person name="Pinkney K."/>
            <person name="Doucet D."/>
            <person name="Wen F."/>
            <person name="Johnston J.S."/>
            <person name="Maaroufi H."/>
            <person name="Boyle B."/>
            <person name="Laroche J."/>
            <person name="Dewar K."/>
            <person name="Juretic N."/>
            <person name="Blackburn G."/>
            <person name="Nisole A."/>
            <person name="Brunet B."/>
            <person name="Brandao M."/>
            <person name="Lumley L."/>
            <person name="Duan J."/>
            <person name="Quan G."/>
            <person name="Lucarotti C.J."/>
            <person name="Roe A.D."/>
            <person name="Sperling F.A.H."/>
            <person name="Levesque R.C."/>
            <person name="Cusson M."/>
        </authorList>
    </citation>
    <scope>NUCLEOTIDE SEQUENCE [LARGE SCALE GENOMIC DNA]</scope>
    <source>
        <strain evidence="1">Glfc:IPQL:Cfum</strain>
    </source>
</reference>
<dbReference type="Proteomes" id="UP001064048">
    <property type="component" value="Chromosome 20"/>
</dbReference>
<name>A0ACC0KMV2_CHOFU</name>
<accession>A0ACC0KMV2</accession>
<proteinExistence type="predicted"/>
<organism evidence="1 2">
    <name type="scientific">Choristoneura fumiferana</name>
    <name type="common">Spruce budworm moth</name>
    <name type="synonym">Archips fumiferana</name>
    <dbReference type="NCBI Taxonomy" id="7141"/>
    <lineage>
        <taxon>Eukaryota</taxon>
        <taxon>Metazoa</taxon>
        <taxon>Ecdysozoa</taxon>
        <taxon>Arthropoda</taxon>
        <taxon>Hexapoda</taxon>
        <taxon>Insecta</taxon>
        <taxon>Pterygota</taxon>
        <taxon>Neoptera</taxon>
        <taxon>Endopterygota</taxon>
        <taxon>Lepidoptera</taxon>
        <taxon>Glossata</taxon>
        <taxon>Ditrysia</taxon>
        <taxon>Tortricoidea</taxon>
        <taxon>Tortricidae</taxon>
        <taxon>Tortricinae</taxon>
        <taxon>Choristoneura</taxon>
    </lineage>
</organism>
<evidence type="ECO:0000313" key="1">
    <source>
        <dbReference type="EMBL" id="KAI8437371.1"/>
    </source>
</evidence>
<dbReference type="EMBL" id="CM046120">
    <property type="protein sequence ID" value="KAI8437371.1"/>
    <property type="molecule type" value="Genomic_DNA"/>
</dbReference>
<keyword evidence="2" id="KW-1185">Reference proteome</keyword>